<name>A0A9X1X8H3_9BACL</name>
<keyword evidence="11" id="KW-1185">Reference proteome</keyword>
<dbReference type="GO" id="GO:0007165">
    <property type="term" value="P:signal transduction"/>
    <property type="evidence" value="ECO:0007669"/>
    <property type="project" value="UniProtKB-KW"/>
</dbReference>
<keyword evidence="3 7" id="KW-0472">Membrane</keyword>
<dbReference type="Gene3D" id="1.10.287.950">
    <property type="entry name" value="Methyl-accepting chemotaxis protein"/>
    <property type="match status" value="1"/>
</dbReference>
<keyword evidence="7" id="KW-1133">Transmembrane helix</keyword>
<evidence type="ECO:0000256" key="5">
    <source>
        <dbReference type="ARBA" id="ARBA00029447"/>
    </source>
</evidence>
<dbReference type="CDD" id="cd06225">
    <property type="entry name" value="HAMP"/>
    <property type="match status" value="1"/>
</dbReference>
<dbReference type="CDD" id="cd11386">
    <property type="entry name" value="MCP_signal"/>
    <property type="match status" value="1"/>
</dbReference>
<feature type="transmembrane region" description="Helical" evidence="7">
    <location>
        <begin position="7"/>
        <end position="27"/>
    </location>
</feature>
<dbReference type="AlphaFoldDB" id="A0A9X1X8H3"/>
<accession>A0A9X1X8H3</accession>
<comment type="caution">
    <text evidence="10">The sequence shown here is derived from an EMBL/GenBank/DDBJ whole genome shotgun (WGS) entry which is preliminary data.</text>
</comment>
<evidence type="ECO:0000256" key="7">
    <source>
        <dbReference type="SAM" id="Phobius"/>
    </source>
</evidence>
<dbReference type="Proteomes" id="UP001139011">
    <property type="component" value="Unassembled WGS sequence"/>
</dbReference>
<comment type="subcellular location">
    <subcellularLocation>
        <location evidence="1">Cell membrane</location>
    </subcellularLocation>
</comment>
<dbReference type="InterPro" id="IPR003660">
    <property type="entry name" value="HAMP_dom"/>
</dbReference>
<feature type="transmembrane region" description="Helical" evidence="7">
    <location>
        <begin position="178"/>
        <end position="198"/>
    </location>
</feature>
<organism evidence="10 11">
    <name type="scientific">Fictibacillus marinisediminis</name>
    <dbReference type="NCBI Taxonomy" id="2878389"/>
    <lineage>
        <taxon>Bacteria</taxon>
        <taxon>Bacillati</taxon>
        <taxon>Bacillota</taxon>
        <taxon>Bacilli</taxon>
        <taxon>Bacillales</taxon>
        <taxon>Fictibacillaceae</taxon>
        <taxon>Fictibacillus</taxon>
    </lineage>
</organism>
<dbReference type="RefSeq" id="WP_248251799.1">
    <property type="nucleotide sequence ID" value="NZ_JAIWJX010000002.1"/>
</dbReference>
<dbReference type="PANTHER" id="PTHR32089">
    <property type="entry name" value="METHYL-ACCEPTING CHEMOTAXIS PROTEIN MCPB"/>
    <property type="match status" value="1"/>
</dbReference>
<evidence type="ECO:0000256" key="4">
    <source>
        <dbReference type="ARBA" id="ARBA00023224"/>
    </source>
</evidence>
<keyword evidence="7" id="KW-0812">Transmembrane</keyword>
<dbReference type="Pfam" id="PF00015">
    <property type="entry name" value="MCPsignal"/>
    <property type="match status" value="1"/>
</dbReference>
<dbReference type="SMART" id="SM00304">
    <property type="entry name" value="HAMP"/>
    <property type="match status" value="1"/>
</dbReference>
<evidence type="ECO:0000256" key="6">
    <source>
        <dbReference type="PROSITE-ProRule" id="PRU00284"/>
    </source>
</evidence>
<proteinExistence type="inferred from homology"/>
<protein>
    <submittedName>
        <fullName evidence="10">Methyl-accepting chemotaxis protein</fullName>
    </submittedName>
</protein>
<evidence type="ECO:0000256" key="1">
    <source>
        <dbReference type="ARBA" id="ARBA00004236"/>
    </source>
</evidence>
<reference evidence="10" key="1">
    <citation type="submission" date="2021-09" db="EMBL/GenBank/DDBJ databases">
        <title>Genome analysis of Fictibacillus sp. KIGAM418 isolated from marine sediment.</title>
        <authorList>
            <person name="Seo M.-J."/>
            <person name="Cho E.-S."/>
            <person name="Hwang C.Y."/>
        </authorList>
    </citation>
    <scope>NUCLEOTIDE SEQUENCE</scope>
    <source>
        <strain evidence="10">KIGAM418</strain>
    </source>
</reference>
<dbReference type="PANTHER" id="PTHR32089:SF112">
    <property type="entry name" value="LYSOZYME-LIKE PROTEIN-RELATED"/>
    <property type="match status" value="1"/>
</dbReference>
<comment type="similarity">
    <text evidence="5">Belongs to the methyl-accepting chemotaxis (MCP) protein family.</text>
</comment>
<dbReference type="EMBL" id="JAIWJX010000002">
    <property type="protein sequence ID" value="MCK6256082.1"/>
    <property type="molecule type" value="Genomic_DNA"/>
</dbReference>
<dbReference type="PROSITE" id="PS50111">
    <property type="entry name" value="CHEMOTAXIS_TRANSDUC_2"/>
    <property type="match status" value="1"/>
</dbReference>
<dbReference type="GO" id="GO:0005886">
    <property type="term" value="C:plasma membrane"/>
    <property type="evidence" value="ECO:0007669"/>
    <property type="project" value="UniProtKB-SubCell"/>
</dbReference>
<dbReference type="InterPro" id="IPR004089">
    <property type="entry name" value="MCPsignal_dom"/>
</dbReference>
<gene>
    <name evidence="10" type="ORF">LCY76_05625</name>
</gene>
<keyword evidence="2" id="KW-1003">Cell membrane</keyword>
<dbReference type="Pfam" id="PF00672">
    <property type="entry name" value="HAMP"/>
    <property type="match status" value="1"/>
</dbReference>
<dbReference type="SMART" id="SM00283">
    <property type="entry name" value="MA"/>
    <property type="match status" value="1"/>
</dbReference>
<sequence>MKIRSKLFILIGTTIVALIVAGGFSYFHSYRQEQMSGELQDKQDLQTALKDLQFYIAGYSNDERAYLLTGDKKYTAEMADKKKSIVGLTKRLLPLLDEKIRKKSETGLTGYFNSSDRAIKAYDGGGKELAMTVHFGDERNIRKEVLNPVIESLDKKLEKELATAKADNKKAMMIQNTVFSGLLLLLMIGSVIFGTLIVRSIIRPIHLLNLNLKEIAEGEGDLTRRIRLDTKDELGVLAGTFDQFTESLQSMILRISETTSQVAASSQQLTASAEQNSHAAGHIAQSIQQVATGADIQMEKSAGSAEMIEETVQQLDVISANATHAGELTGIASGQAEEGKKYVSRTVEQMKQIEESVNITHEGIDELRGRSQSIGDIVSIITDISNQTNLLALNASIEAARAGESGRGFAVVAEEVRKLAEQSGQSAQEIKSLIEQIQHETGASSQSIENVKENVSVGLTVVQETEKQFHLIQESVTDVNEKIMGISGAIQLLANGSNSISQSADEMAASAKESSESAQSIAASTEEQLASMEEITASAQSLSYMAEELQDMISKFKI</sequence>
<evidence type="ECO:0000256" key="2">
    <source>
        <dbReference type="ARBA" id="ARBA00022475"/>
    </source>
</evidence>
<dbReference type="PRINTS" id="PR00260">
    <property type="entry name" value="CHEMTRNSDUCR"/>
</dbReference>
<dbReference type="SUPFAM" id="SSF58104">
    <property type="entry name" value="Methyl-accepting chemotaxis protein (MCP) signaling domain"/>
    <property type="match status" value="1"/>
</dbReference>
<feature type="domain" description="Methyl-accepting transducer" evidence="8">
    <location>
        <begin position="272"/>
        <end position="522"/>
    </location>
</feature>
<dbReference type="Gene3D" id="6.10.340.10">
    <property type="match status" value="1"/>
</dbReference>
<evidence type="ECO:0000256" key="3">
    <source>
        <dbReference type="ARBA" id="ARBA00023136"/>
    </source>
</evidence>
<dbReference type="GO" id="GO:0004888">
    <property type="term" value="F:transmembrane signaling receptor activity"/>
    <property type="evidence" value="ECO:0007669"/>
    <property type="project" value="InterPro"/>
</dbReference>
<dbReference type="PROSITE" id="PS50885">
    <property type="entry name" value="HAMP"/>
    <property type="match status" value="1"/>
</dbReference>
<evidence type="ECO:0000259" key="9">
    <source>
        <dbReference type="PROSITE" id="PS50885"/>
    </source>
</evidence>
<evidence type="ECO:0000259" key="8">
    <source>
        <dbReference type="PROSITE" id="PS50111"/>
    </source>
</evidence>
<dbReference type="GO" id="GO:0006935">
    <property type="term" value="P:chemotaxis"/>
    <property type="evidence" value="ECO:0007669"/>
    <property type="project" value="InterPro"/>
</dbReference>
<evidence type="ECO:0000313" key="11">
    <source>
        <dbReference type="Proteomes" id="UP001139011"/>
    </source>
</evidence>
<dbReference type="InterPro" id="IPR004090">
    <property type="entry name" value="Chemotax_Me-accpt_rcpt"/>
</dbReference>
<feature type="domain" description="HAMP" evidence="9">
    <location>
        <begin position="199"/>
        <end position="253"/>
    </location>
</feature>
<keyword evidence="4 6" id="KW-0807">Transducer</keyword>
<evidence type="ECO:0000313" key="10">
    <source>
        <dbReference type="EMBL" id="MCK6256082.1"/>
    </source>
</evidence>